<feature type="signal peptide" evidence="1">
    <location>
        <begin position="1"/>
        <end position="17"/>
    </location>
</feature>
<accession>A0A9P6H116</accession>
<dbReference type="EMBL" id="SBJO01000026">
    <property type="protein sequence ID" value="KAF9764355.1"/>
    <property type="molecule type" value="Genomic_DNA"/>
</dbReference>
<dbReference type="Proteomes" id="UP000740883">
    <property type="component" value="Unassembled WGS sequence"/>
</dbReference>
<organism evidence="2 3">
    <name type="scientific">Nosema granulosis</name>
    <dbReference type="NCBI Taxonomy" id="83296"/>
    <lineage>
        <taxon>Eukaryota</taxon>
        <taxon>Fungi</taxon>
        <taxon>Fungi incertae sedis</taxon>
        <taxon>Microsporidia</taxon>
        <taxon>Nosematidae</taxon>
        <taxon>Nosema</taxon>
    </lineage>
</organism>
<name>A0A9P6H116_9MICR</name>
<dbReference type="AlphaFoldDB" id="A0A9P6H116"/>
<evidence type="ECO:0000256" key="1">
    <source>
        <dbReference type="SAM" id="SignalP"/>
    </source>
</evidence>
<evidence type="ECO:0000313" key="3">
    <source>
        <dbReference type="Proteomes" id="UP000740883"/>
    </source>
</evidence>
<keyword evidence="3" id="KW-1185">Reference proteome</keyword>
<sequence length="271" mass="31132">MIFCLLLQIIYCTKVFSSVQDAYNGTININENQKKEIGDNIVQGLILYSVDGENKSNNTLVDEISYNIEDSNLVFKIEKIEDLKLFSPEVTLHAVLCIVDKNSDNVPGKNKISFSTMEFKIIKLTSSEIELEEHLETQQNTLFSLMINQILDVFRSKSKTINEIKYNIHYGKMESSADQELISSLDIGLESYYNSIKLIMNNDHIDSDLITYQIENLVDSLMSLHSNISRRSLFYLLTKKLYQSVVDEENRKNITKATDNVSLMFIKKHNS</sequence>
<evidence type="ECO:0008006" key="4">
    <source>
        <dbReference type="Google" id="ProtNLM"/>
    </source>
</evidence>
<feature type="chain" id="PRO_5040265870" description="Secreted ookinete protein" evidence="1">
    <location>
        <begin position="18"/>
        <end position="271"/>
    </location>
</feature>
<comment type="caution">
    <text evidence="2">The sequence shown here is derived from an EMBL/GenBank/DDBJ whole genome shotgun (WGS) entry which is preliminary data.</text>
</comment>
<reference evidence="2 3" key="1">
    <citation type="journal article" date="2020" name="Genome Biol. Evol.">
        <title>Comparative genomics of strictly vertically transmitted, feminizing microsporidia endosymbionts of amphipod crustaceans.</title>
        <authorList>
            <person name="Cormier A."/>
            <person name="Chebbi M.A."/>
            <person name="Giraud I."/>
            <person name="Wattier R."/>
            <person name="Teixeira M."/>
            <person name="Gilbert C."/>
            <person name="Rigaud T."/>
            <person name="Cordaux R."/>
        </authorList>
    </citation>
    <scope>NUCLEOTIDE SEQUENCE [LARGE SCALE GENOMIC DNA]</scope>
    <source>
        <strain evidence="2 3">Ou3-Ou53</strain>
    </source>
</reference>
<protein>
    <recommendedName>
        <fullName evidence="4">Secreted ookinete protein</fullName>
    </recommendedName>
</protein>
<gene>
    <name evidence="2" type="ORF">NGRA_0638</name>
</gene>
<proteinExistence type="predicted"/>
<keyword evidence="1" id="KW-0732">Signal</keyword>
<evidence type="ECO:0000313" key="2">
    <source>
        <dbReference type="EMBL" id="KAF9764355.1"/>
    </source>
</evidence>